<dbReference type="GeneID" id="8998574"/>
<dbReference type="VEuPathDB" id="FungiDB:DEHA2D18502g"/>
<dbReference type="InParanoid" id="B5RTL8"/>
<dbReference type="OMA" id="IIYLSWT"/>
<keyword evidence="2" id="KW-1133">Transmembrane helix</keyword>
<keyword evidence="2" id="KW-0472">Membrane</keyword>
<dbReference type="PANTHER" id="PTHR31303:SF1">
    <property type="entry name" value="CTP-DEPENDENT DIACYLGLYCEROL KINASE 1"/>
    <property type="match status" value="1"/>
</dbReference>
<feature type="transmembrane region" description="Helical" evidence="2">
    <location>
        <begin position="217"/>
        <end position="239"/>
    </location>
</feature>
<keyword evidence="4" id="KW-1185">Reference proteome</keyword>
<dbReference type="GO" id="GO:0005789">
    <property type="term" value="C:endoplasmic reticulum membrane"/>
    <property type="evidence" value="ECO:0007669"/>
    <property type="project" value="TreeGrafter"/>
</dbReference>
<dbReference type="GO" id="GO:0004143">
    <property type="term" value="F:ATP-dependent diacylglycerol kinase activity"/>
    <property type="evidence" value="ECO:0007669"/>
    <property type="project" value="InterPro"/>
</dbReference>
<evidence type="ECO:0000256" key="2">
    <source>
        <dbReference type="SAM" id="Phobius"/>
    </source>
</evidence>
<proteinExistence type="predicted"/>
<sequence>MTSETQVPRTPNTPRIHKNVRARTPKSVLRKTILTYDVDDSYVEEEDTTYLFDETATSAISEDEDEVFEEDIDEKDFDLDDTEVEIESEEITTKTENIESENQESIKEEKPEVSEFRKFLIKHEIPRKILHCSIGFITLVMFGLGVPQQQFVAPSMALFVIILINDIIRFRDPELNKKIVARWWFIIRDNEVNSYNGTLWYLAGVIILFLLAPRDILFMGILLLSWADTAASTIGRQFGKYTPQIVPGKSVAGTLACFLVGSSCCYLVYGYFIPNFENQPGYIMWTPERSVLDLHTYALLSGVIASVSEFVDIFNIDDNFIIPVVGGGLLYGLVKLCEV</sequence>
<gene>
    <name evidence="3" type="ordered locus">DEHA2D18502g</name>
</gene>
<dbReference type="PANTHER" id="PTHR31303">
    <property type="entry name" value="CTP-DEPENDENT DIACYLGLYCEROL KINASE 1"/>
    <property type="match status" value="1"/>
</dbReference>
<dbReference type="EMBL" id="CR382136">
    <property type="protein sequence ID" value="CAR65706.1"/>
    <property type="molecule type" value="Genomic_DNA"/>
</dbReference>
<accession>B5RTL8</accession>
<dbReference type="OrthoDB" id="5673at2759"/>
<dbReference type="Proteomes" id="UP000000599">
    <property type="component" value="Chromosome D"/>
</dbReference>
<protein>
    <submittedName>
        <fullName evidence="3">DEHA2D18502p</fullName>
    </submittedName>
</protein>
<feature type="transmembrane region" description="Helical" evidence="2">
    <location>
        <begin position="192"/>
        <end position="211"/>
    </location>
</feature>
<evidence type="ECO:0000313" key="3">
    <source>
        <dbReference type="EMBL" id="CAR65706.1"/>
    </source>
</evidence>
<feature type="region of interest" description="Disordered" evidence="1">
    <location>
        <begin position="1"/>
        <end position="21"/>
    </location>
</feature>
<evidence type="ECO:0000256" key="1">
    <source>
        <dbReference type="SAM" id="MobiDB-lite"/>
    </source>
</evidence>
<dbReference type="InterPro" id="IPR037997">
    <property type="entry name" value="Dgk1-like"/>
</dbReference>
<reference evidence="3 4" key="1">
    <citation type="journal article" date="2004" name="Nature">
        <title>Genome evolution in yeasts.</title>
        <authorList>
            <consortium name="Genolevures"/>
            <person name="Dujon B."/>
            <person name="Sherman D."/>
            <person name="Fischer G."/>
            <person name="Durrens P."/>
            <person name="Casaregola S."/>
            <person name="Lafontaine I."/>
            <person name="de Montigny J."/>
            <person name="Marck C."/>
            <person name="Neuveglise C."/>
            <person name="Talla E."/>
            <person name="Goffard N."/>
            <person name="Frangeul L."/>
            <person name="Aigle M."/>
            <person name="Anthouard V."/>
            <person name="Babour A."/>
            <person name="Barbe V."/>
            <person name="Barnay S."/>
            <person name="Blanchin S."/>
            <person name="Beckerich J.M."/>
            <person name="Beyne E."/>
            <person name="Bleykasten C."/>
            <person name="Boisrame A."/>
            <person name="Boyer J."/>
            <person name="Cattolico L."/>
            <person name="Confanioleri F."/>
            <person name="de Daruvar A."/>
            <person name="Despons L."/>
            <person name="Fabre E."/>
            <person name="Fairhead C."/>
            <person name="Ferry-Dumazet H."/>
            <person name="Groppi A."/>
            <person name="Hantraye F."/>
            <person name="Hennequin C."/>
            <person name="Jauniaux N."/>
            <person name="Joyet P."/>
            <person name="Kachouri R."/>
            <person name="Kerrest A."/>
            <person name="Koszul R."/>
            <person name="Lemaire M."/>
            <person name="Lesur I."/>
            <person name="Ma L."/>
            <person name="Muller H."/>
            <person name="Nicaud J.M."/>
            <person name="Nikolski M."/>
            <person name="Oztas S."/>
            <person name="Ozier-Kalogeropoulos O."/>
            <person name="Pellenz S."/>
            <person name="Potier S."/>
            <person name="Richard G.F."/>
            <person name="Straub M.L."/>
            <person name="Suleau A."/>
            <person name="Swennene D."/>
            <person name="Tekaia F."/>
            <person name="Wesolowski-Louvel M."/>
            <person name="Westhof E."/>
            <person name="Wirth B."/>
            <person name="Zeniou-Meyer M."/>
            <person name="Zivanovic I."/>
            <person name="Bolotin-Fukuhara M."/>
            <person name="Thierry A."/>
            <person name="Bouchier C."/>
            <person name="Caudron B."/>
            <person name="Scarpelli C."/>
            <person name="Gaillardin C."/>
            <person name="Weissenbach J."/>
            <person name="Wincker P."/>
            <person name="Souciet J.L."/>
        </authorList>
    </citation>
    <scope>NUCLEOTIDE SEQUENCE [LARGE SCALE GENOMIC DNA]</scope>
    <source>
        <strain evidence="4">ATCC 36239 / CBS 767 / BCRC 21394 / JCM 1990 / NBRC 0083 / IGC 2968</strain>
    </source>
</reference>
<organism evidence="3 4">
    <name type="scientific">Debaryomyces hansenii (strain ATCC 36239 / CBS 767 / BCRC 21394 / JCM 1990 / NBRC 0083 / IGC 2968)</name>
    <name type="common">Yeast</name>
    <name type="synonym">Torulaspora hansenii</name>
    <dbReference type="NCBI Taxonomy" id="284592"/>
    <lineage>
        <taxon>Eukaryota</taxon>
        <taxon>Fungi</taxon>
        <taxon>Dikarya</taxon>
        <taxon>Ascomycota</taxon>
        <taxon>Saccharomycotina</taxon>
        <taxon>Pichiomycetes</taxon>
        <taxon>Debaryomycetaceae</taxon>
        <taxon>Debaryomyces</taxon>
    </lineage>
</organism>
<dbReference type="HOGENOM" id="CLU_031477_0_0_1"/>
<keyword evidence="2" id="KW-0812">Transmembrane</keyword>
<dbReference type="GO" id="GO:0006654">
    <property type="term" value="P:phosphatidic acid biosynthetic process"/>
    <property type="evidence" value="ECO:0007669"/>
    <property type="project" value="TreeGrafter"/>
</dbReference>
<name>B5RTL8_DEBHA</name>
<feature type="transmembrane region" description="Helical" evidence="2">
    <location>
        <begin position="251"/>
        <end position="274"/>
    </location>
</feature>
<dbReference type="RefSeq" id="XP_002770352.1">
    <property type="nucleotide sequence ID" value="XM_002770306.1"/>
</dbReference>
<dbReference type="AlphaFoldDB" id="B5RTL8"/>
<dbReference type="eggNOG" id="KOG4453">
    <property type="taxonomic scope" value="Eukaryota"/>
</dbReference>
<feature type="compositionally biased region" description="Polar residues" evidence="1">
    <location>
        <begin position="1"/>
        <end position="13"/>
    </location>
</feature>
<evidence type="ECO:0000313" key="4">
    <source>
        <dbReference type="Proteomes" id="UP000000599"/>
    </source>
</evidence>
<dbReference type="KEGG" id="dha:DEHA2D18502g"/>
<dbReference type="STRING" id="284592.B5RTL8"/>
<feature type="transmembrane region" description="Helical" evidence="2">
    <location>
        <begin position="129"/>
        <end position="146"/>
    </location>
</feature>
<feature type="transmembrane region" description="Helical" evidence="2">
    <location>
        <begin position="152"/>
        <end position="171"/>
    </location>
</feature>